<dbReference type="GO" id="GO:0046983">
    <property type="term" value="F:protein dimerization activity"/>
    <property type="evidence" value="ECO:0007669"/>
    <property type="project" value="InterPro"/>
</dbReference>
<evidence type="ECO:0000259" key="3">
    <source>
        <dbReference type="PROSITE" id="PS50888"/>
    </source>
</evidence>
<feature type="region of interest" description="Disordered" evidence="1">
    <location>
        <begin position="1"/>
        <end position="38"/>
    </location>
</feature>
<feature type="domain" description="PAS" evidence="2">
    <location>
        <begin position="115"/>
        <end position="177"/>
    </location>
</feature>
<dbReference type="CDD" id="cd19696">
    <property type="entry name" value="bHLH-PAS_AhR_like"/>
    <property type="match status" value="1"/>
</dbReference>
<dbReference type="OrthoDB" id="7788762at2759"/>
<evidence type="ECO:0008006" key="6">
    <source>
        <dbReference type="Google" id="ProtNLM"/>
    </source>
</evidence>
<dbReference type="InterPro" id="IPR035965">
    <property type="entry name" value="PAS-like_dom_sf"/>
</dbReference>
<dbReference type="InterPro" id="IPR000014">
    <property type="entry name" value="PAS"/>
</dbReference>
<dbReference type="InterPro" id="IPR011598">
    <property type="entry name" value="bHLH_dom"/>
</dbReference>
<feature type="compositionally biased region" description="Pro residues" evidence="1">
    <location>
        <begin position="463"/>
        <end position="472"/>
    </location>
</feature>
<organism evidence="4 5">
    <name type="scientific">Pocillopora damicornis</name>
    <name type="common">Cauliflower coral</name>
    <name type="synonym">Millepora damicornis</name>
    <dbReference type="NCBI Taxonomy" id="46731"/>
    <lineage>
        <taxon>Eukaryota</taxon>
        <taxon>Metazoa</taxon>
        <taxon>Cnidaria</taxon>
        <taxon>Anthozoa</taxon>
        <taxon>Hexacorallia</taxon>
        <taxon>Scleractinia</taxon>
        <taxon>Astrocoeniina</taxon>
        <taxon>Pocilloporidae</taxon>
        <taxon>Pocillopora</taxon>
    </lineage>
</organism>
<dbReference type="InterPro" id="IPR036638">
    <property type="entry name" value="HLH_DNA-bd_sf"/>
</dbReference>
<feature type="domain" description="BHLH" evidence="3">
    <location>
        <begin position="26"/>
        <end position="79"/>
    </location>
</feature>
<evidence type="ECO:0000256" key="1">
    <source>
        <dbReference type="SAM" id="MobiDB-lite"/>
    </source>
</evidence>
<dbReference type="Proteomes" id="UP000275408">
    <property type="component" value="Unassembled WGS sequence"/>
</dbReference>
<keyword evidence="5" id="KW-1185">Reference proteome</keyword>
<proteinExistence type="predicted"/>
<comment type="caution">
    <text evidence="4">The sequence shown here is derived from an EMBL/GenBank/DDBJ whole genome shotgun (WGS) entry which is preliminary data.</text>
</comment>
<evidence type="ECO:0000259" key="2">
    <source>
        <dbReference type="PROSITE" id="PS50112"/>
    </source>
</evidence>
<feature type="region of interest" description="Disordered" evidence="1">
    <location>
        <begin position="410"/>
        <end position="478"/>
    </location>
</feature>
<reference evidence="4 5" key="1">
    <citation type="journal article" date="2018" name="Sci. Rep.">
        <title>Comparative analysis of the Pocillopora damicornis genome highlights role of immune system in coral evolution.</title>
        <authorList>
            <person name="Cunning R."/>
            <person name="Bay R.A."/>
            <person name="Gillette P."/>
            <person name="Baker A.C."/>
            <person name="Traylor-Knowles N."/>
        </authorList>
    </citation>
    <scope>NUCLEOTIDE SEQUENCE [LARGE SCALE GENOMIC DNA]</scope>
    <source>
        <strain evidence="4">RSMAS</strain>
        <tissue evidence="4">Whole animal</tissue>
    </source>
</reference>
<dbReference type="PANTHER" id="PTHR23042">
    <property type="entry name" value="CIRCADIAN PROTEIN CLOCK/ARNT/BMAL/PAS"/>
    <property type="match status" value="1"/>
</dbReference>
<dbReference type="SUPFAM" id="SSF47459">
    <property type="entry name" value="HLH, helix-loop-helix DNA-binding domain"/>
    <property type="match status" value="1"/>
</dbReference>
<dbReference type="CDD" id="cd00130">
    <property type="entry name" value="PAS"/>
    <property type="match status" value="1"/>
</dbReference>
<dbReference type="EMBL" id="RCHS01002083">
    <property type="protein sequence ID" value="RMX49628.1"/>
    <property type="molecule type" value="Genomic_DNA"/>
</dbReference>
<dbReference type="Gene3D" id="4.10.280.10">
    <property type="entry name" value="Helix-loop-helix DNA-binding domain"/>
    <property type="match status" value="1"/>
</dbReference>
<sequence length="957" mass="105284">MKANGGCNPGGKDRKRKICDQAAEQERTKVPQSASRRHREKINATLEELGSLLPLPEDARSKLDKLTVLKLSVSYFQTQNYLQSGKRKRRVDDASVNDITKKLDEMNINVSDISLEALDSFFLVLSDSGDVFFASENVYRYLGYTQTFLMHQNFLNFVHQEDVVGFERCLRRSARARIIELENGMGLDCQELEEQPIPQLCFCSIKCHAGRQSSHVSPFYYRSFKFDGKIKPLLNGKKKQFGLFALVTPVNPANPFTSTPKELLQLYSCKMGLDLRVRKLDTRGQKSLFYPDKEAVNMTGYMIAHPDDIPSLMLAHQQITATGVCEIVFRLTNGQGVFQWIRGKARTLYDKNNKPEAITADNVLLNDEQGPYFRKVCYEALLEWKSRQKSLPSVPGEDDHNARLKVISQEKGLKTPPPPPPQANGLQTGAVPSSVPSSVPSRSQNVPDEPRPVDLPCAVDRSYPPPPPPPNGLLPQGITGTSSGAHTGIPTPLGRSFSSNRPVSAAVPPLATSRETGNISGQGMTAIPDEVLLDDSKDIEITDFSSATNVAEPSGPKLPTFDLTSGSSKSCMFGSAHLNRQPVEMKPTLAHSGTGHNFKTENRNDSTHLFSKRSKSAHEEIHRIKQFLMGNEANSLTHLPRADNTLAINGGSVHNVADPWAGYPVDSSPVLPEVSFPDDDDECSMNYPQALQSEMRPPYQPNGCTLPGMVQGNVTSTQFVGTQQPDADNFVYPFLPDMSSLSHVNSSNAFVNGISKQEIHQMSATIDGLPSSLHNGQEFNPAFRSPEGTLPQSFTPSYQHNHNGLPHPQRGAGFNPVVDATSANHFPLDFMLNSNTTSVPSQDTSLWFSSTNATNLAQNLPPKIEDMPSVDEITPSLYANTTMAPYTNPEQFNNGHLSESVQLSDAFQPPNGMHLNQSGVNQCFQKQTFQKEPGSAKNVDPNLHQGGNSLLRMMLTL</sequence>
<dbReference type="STRING" id="46731.A0A3M6U837"/>
<name>A0A3M6U837_POCDA</name>
<evidence type="ECO:0000313" key="4">
    <source>
        <dbReference type="EMBL" id="RMX49628.1"/>
    </source>
</evidence>
<accession>A0A3M6U837</accession>
<evidence type="ECO:0000313" key="5">
    <source>
        <dbReference type="Proteomes" id="UP000275408"/>
    </source>
</evidence>
<gene>
    <name evidence="4" type="ORF">pdam_00003036</name>
</gene>
<protein>
    <recommendedName>
        <fullName evidence="6">Aryl hydrocarbon receptor</fullName>
    </recommendedName>
</protein>
<dbReference type="AlphaFoldDB" id="A0A3M6U837"/>
<dbReference type="Gene3D" id="3.30.450.20">
    <property type="entry name" value="PAS domain"/>
    <property type="match status" value="2"/>
</dbReference>
<feature type="compositionally biased region" description="Low complexity" evidence="1">
    <location>
        <begin position="431"/>
        <end position="447"/>
    </location>
</feature>
<dbReference type="PROSITE" id="PS50888">
    <property type="entry name" value="BHLH"/>
    <property type="match status" value="1"/>
</dbReference>
<dbReference type="PROSITE" id="PS50112">
    <property type="entry name" value="PAS"/>
    <property type="match status" value="1"/>
</dbReference>
<dbReference type="Pfam" id="PF14598">
    <property type="entry name" value="PAS_11"/>
    <property type="match status" value="1"/>
</dbReference>
<dbReference type="SUPFAM" id="SSF55785">
    <property type="entry name" value="PYP-like sensor domain (PAS domain)"/>
    <property type="match status" value="2"/>
</dbReference>
<dbReference type="SMART" id="SM00091">
    <property type="entry name" value="PAS"/>
    <property type="match status" value="1"/>
</dbReference>
<dbReference type="Pfam" id="PF00010">
    <property type="entry name" value="HLH"/>
    <property type="match status" value="1"/>
</dbReference>
<dbReference type="InterPro" id="IPR050933">
    <property type="entry name" value="Circadian_TF"/>
</dbReference>